<name>A0A2A6RG47_9CHLR</name>
<dbReference type="InterPro" id="IPR011010">
    <property type="entry name" value="DNA_brk_join_enz"/>
</dbReference>
<organism evidence="1 2">
    <name type="scientific">Candidatus Viridilinea mediisalina</name>
    <dbReference type="NCBI Taxonomy" id="2024553"/>
    <lineage>
        <taxon>Bacteria</taxon>
        <taxon>Bacillati</taxon>
        <taxon>Chloroflexota</taxon>
        <taxon>Chloroflexia</taxon>
        <taxon>Chloroflexales</taxon>
        <taxon>Chloroflexineae</taxon>
        <taxon>Oscillochloridaceae</taxon>
        <taxon>Candidatus Viridilinea</taxon>
    </lineage>
</organism>
<dbReference type="RefSeq" id="WP_097645059.1">
    <property type="nucleotide sequence ID" value="NZ_NQWI01000088.1"/>
</dbReference>
<dbReference type="GO" id="GO:0003677">
    <property type="term" value="F:DNA binding"/>
    <property type="evidence" value="ECO:0007669"/>
    <property type="project" value="InterPro"/>
</dbReference>
<evidence type="ECO:0008006" key="3">
    <source>
        <dbReference type="Google" id="ProtNLM"/>
    </source>
</evidence>
<dbReference type="SUPFAM" id="SSF56349">
    <property type="entry name" value="DNA breaking-rejoining enzymes"/>
    <property type="match status" value="1"/>
</dbReference>
<keyword evidence="2" id="KW-1185">Reference proteome</keyword>
<comment type="caution">
    <text evidence="1">The sequence shown here is derived from an EMBL/GenBank/DDBJ whole genome shotgun (WGS) entry which is preliminary data.</text>
</comment>
<reference evidence="2" key="1">
    <citation type="submission" date="2017-08" db="EMBL/GenBank/DDBJ databases">
        <authorList>
            <person name="Grouzdev D.S."/>
            <person name="Gaisin V.A."/>
            <person name="Rysina M.S."/>
            <person name="Gorlenko V.M."/>
        </authorList>
    </citation>
    <scope>NUCLEOTIDE SEQUENCE [LARGE SCALE GENOMIC DNA]</scope>
    <source>
        <strain evidence="2">Kir15-3F</strain>
    </source>
</reference>
<sequence>MRTVALPAQPLFAPRELSGDQRFILRSLVERDGAPRTAALFALGYWADCRVSDVAWLEHQHTHLTPKANWIHVGYKGGKARCLCIALHRIAT</sequence>
<dbReference type="Proteomes" id="UP000220527">
    <property type="component" value="Unassembled WGS sequence"/>
</dbReference>
<gene>
    <name evidence="1" type="ORF">CJ255_15770</name>
</gene>
<dbReference type="AlphaFoldDB" id="A0A2A6RG47"/>
<dbReference type="EMBL" id="NQWI01000088">
    <property type="protein sequence ID" value="PDW02104.1"/>
    <property type="molecule type" value="Genomic_DNA"/>
</dbReference>
<accession>A0A2A6RG47</accession>
<evidence type="ECO:0000313" key="1">
    <source>
        <dbReference type="EMBL" id="PDW02104.1"/>
    </source>
</evidence>
<proteinExistence type="predicted"/>
<dbReference type="OrthoDB" id="9785687at2"/>
<protein>
    <recommendedName>
        <fullName evidence="3">Tyr recombinase domain-containing protein</fullName>
    </recommendedName>
</protein>
<evidence type="ECO:0000313" key="2">
    <source>
        <dbReference type="Proteomes" id="UP000220527"/>
    </source>
</evidence>